<evidence type="ECO:0000256" key="1">
    <source>
        <dbReference type="SAM" id="MobiDB-lite"/>
    </source>
</evidence>
<evidence type="ECO:0000313" key="2">
    <source>
        <dbReference type="EMBL" id="PVD22604.1"/>
    </source>
</evidence>
<dbReference type="AlphaFoldDB" id="A0A2T7NN69"/>
<feature type="region of interest" description="Disordered" evidence="1">
    <location>
        <begin position="258"/>
        <end position="326"/>
    </location>
</feature>
<proteinExistence type="predicted"/>
<feature type="region of interest" description="Disordered" evidence="1">
    <location>
        <begin position="342"/>
        <end position="372"/>
    </location>
</feature>
<feature type="region of interest" description="Disordered" evidence="1">
    <location>
        <begin position="20"/>
        <end position="118"/>
    </location>
</feature>
<comment type="caution">
    <text evidence="2">The sequence shown here is derived from an EMBL/GenBank/DDBJ whole genome shotgun (WGS) entry which is preliminary data.</text>
</comment>
<feature type="compositionally biased region" description="Polar residues" evidence="1">
    <location>
        <begin position="306"/>
        <end position="326"/>
    </location>
</feature>
<sequence>PSLAWSSSDNLVHLVQQKEINSKTNQKARSHEAAECSASPLMRSSKSKEDLKLNWSRTMSSGTEISLIPGEGTQATDAAPDTLEPQGRLLPTISDHPPSTSQQSRSKQLPPNPEERILSVCGPIPIKQREHPDLMMAIEMAFCSTQSATHVEAQELMALAGWLAGWLAIVSQLAPDHKARGSNHMAPQEQAGNYIQAASPRQADECIQLTLPGEVSHYNETSHKHNGQFIQTTPGQADQYIHTSQPTQTGQYNQLTQTGNTDQHIQSGPPVHTGQYKQTTPNVQGGQHLQTTTTGHTCQYIHSPPRQDSQGNQSYPSGQTGQFSQTTSGRYIHDTQETGFGLASQYKPTLPGQATPRLPGPPSPPPARSTDVYHPKMMSAVGRGVKSSGASIFLPGTLHKDISNLPDDEDQDTQPTLPGQTSQCIQPTSAEESCISNHRTPPGHFRQVSQLAPEHKAGCSNYMAPQEQAGNYILEASPRQCIQLTLPGEVSHNNETSHKHHGQFIQTPPAQVLQIQAHFQSGPRVHTSQYEQTTPNVQGGQHLQRTPTGRTCQYIHSPPGQDGQGNQSYPSGQTGQFSQTMTSGQYVHDIQKTAFGLTSQYKPTLPGQGEYNNLPTAQAYQYSQTTPRGQAGLYMHPTPRREAYQYSQTMQYGLTSQSMLTTSPRQADQDILSPSGLTGDYIQTPPEPAGPYIQTKAHGQAERKGKGRPITFKGRLGSEVLETPLFSGPAFYMRVVPISSPSLRVAALPSPTLYGVRYPFPDSRQLGRLGEVCCAYRELNQRALGSDASALTTRPGLPTRKEVTNKIHTQQRKYKVHCDTAQSSVRSQCSSNQRKHQSSSPPAGPPSLLASRYERWVGRWSREPLLAGPNPGYSTHPRSEITCSHADEMTWVQGGWLTQWRMRRRRRRTYRRTVGAVRLPFLARPSSLFHLRYPLTQHRVL</sequence>
<feature type="compositionally biased region" description="Polar residues" evidence="1">
    <location>
        <begin position="55"/>
        <end position="64"/>
    </location>
</feature>
<dbReference type="OrthoDB" id="10045531at2759"/>
<feature type="compositionally biased region" description="Polar residues" evidence="1">
    <location>
        <begin position="97"/>
        <end position="109"/>
    </location>
</feature>
<reference evidence="2 3" key="1">
    <citation type="submission" date="2018-04" db="EMBL/GenBank/DDBJ databases">
        <title>The genome of golden apple snail Pomacea canaliculata provides insight into stress tolerance and invasive adaptation.</title>
        <authorList>
            <person name="Liu C."/>
            <person name="Liu B."/>
            <person name="Ren Y."/>
            <person name="Zhang Y."/>
            <person name="Wang H."/>
            <person name="Li S."/>
            <person name="Jiang F."/>
            <person name="Yin L."/>
            <person name="Zhang G."/>
            <person name="Qian W."/>
            <person name="Fan W."/>
        </authorList>
    </citation>
    <scope>NUCLEOTIDE SEQUENCE [LARGE SCALE GENOMIC DNA]</scope>
    <source>
        <strain evidence="2">SZHN2017</strain>
        <tissue evidence="2">Muscle</tissue>
    </source>
</reference>
<feature type="non-terminal residue" evidence="2">
    <location>
        <position position="1"/>
    </location>
</feature>
<feature type="region of interest" description="Disordered" evidence="1">
    <location>
        <begin position="534"/>
        <end position="579"/>
    </location>
</feature>
<feature type="region of interest" description="Disordered" evidence="1">
    <location>
        <begin position="825"/>
        <end position="848"/>
    </location>
</feature>
<feature type="compositionally biased region" description="Polar residues" evidence="1">
    <location>
        <begin position="564"/>
        <end position="579"/>
    </location>
</feature>
<feature type="region of interest" description="Disordered" evidence="1">
    <location>
        <begin position="399"/>
        <end position="444"/>
    </location>
</feature>
<dbReference type="EMBL" id="PZQS01000011">
    <property type="protein sequence ID" value="PVD22604.1"/>
    <property type="molecule type" value="Genomic_DNA"/>
</dbReference>
<feature type="compositionally biased region" description="Low complexity" evidence="1">
    <location>
        <begin position="838"/>
        <end position="848"/>
    </location>
</feature>
<feature type="compositionally biased region" description="Low complexity" evidence="1">
    <location>
        <begin position="284"/>
        <end position="297"/>
    </location>
</feature>
<organism evidence="2 3">
    <name type="scientific">Pomacea canaliculata</name>
    <name type="common">Golden apple snail</name>
    <dbReference type="NCBI Taxonomy" id="400727"/>
    <lineage>
        <taxon>Eukaryota</taxon>
        <taxon>Metazoa</taxon>
        <taxon>Spiralia</taxon>
        <taxon>Lophotrochozoa</taxon>
        <taxon>Mollusca</taxon>
        <taxon>Gastropoda</taxon>
        <taxon>Caenogastropoda</taxon>
        <taxon>Architaenioglossa</taxon>
        <taxon>Ampullarioidea</taxon>
        <taxon>Ampullariidae</taxon>
        <taxon>Pomacea</taxon>
    </lineage>
</organism>
<name>A0A2T7NN69_POMCA</name>
<feature type="compositionally biased region" description="Polar residues" evidence="1">
    <location>
        <begin position="534"/>
        <end position="551"/>
    </location>
</feature>
<keyword evidence="3" id="KW-1185">Reference proteome</keyword>
<feature type="compositionally biased region" description="Polar residues" evidence="1">
    <location>
        <begin position="413"/>
        <end position="439"/>
    </location>
</feature>
<evidence type="ECO:0000313" key="3">
    <source>
        <dbReference type="Proteomes" id="UP000245119"/>
    </source>
</evidence>
<accession>A0A2T7NN69</accession>
<feature type="compositionally biased region" description="Pro residues" evidence="1">
    <location>
        <begin position="358"/>
        <end position="367"/>
    </location>
</feature>
<gene>
    <name evidence="2" type="ORF">C0Q70_18422</name>
</gene>
<protein>
    <submittedName>
        <fullName evidence="2">Uncharacterized protein</fullName>
    </submittedName>
</protein>
<dbReference type="Proteomes" id="UP000245119">
    <property type="component" value="Linkage Group LG11"/>
</dbReference>